<evidence type="ECO:0000313" key="3">
    <source>
        <dbReference type="Proteomes" id="UP001530377"/>
    </source>
</evidence>
<evidence type="ECO:0000259" key="1">
    <source>
        <dbReference type="PROSITE" id="PS50011"/>
    </source>
</evidence>
<proteinExistence type="predicted"/>
<dbReference type="PANTHER" id="PTHR44167:SF30">
    <property type="entry name" value="PHOSPHORYLASE KINASE"/>
    <property type="match status" value="1"/>
</dbReference>
<dbReference type="AlphaFoldDB" id="A0ABD3R1L2"/>
<dbReference type="SUPFAM" id="SSF56112">
    <property type="entry name" value="Protein kinase-like (PK-like)"/>
    <property type="match status" value="1"/>
</dbReference>
<sequence>MLGVTITDVDIQPCNVIVSGGTTTDDLWYSDEYDVDGRVMRMARGCRITLIDFGFARALGPRDMVDDDDKAAHHAATPAGEIADGPCFADRALEDVAAPGSRRGRPNAFNARREVGTTVDQYNDDSISRRRVLDISAVGTRSYAAPEILSGIRSLVVDNLNSSSLRRSNNNKGRSFDDRFTPTPNPTKTLGSCVSNYGMVADAFSVGATIRHMVTGVPPNVDVGDFMAWRDHPLMRLSRSLGRCIRRKDKRRRKKYRSCADLPLDARNLIHNLTHYDPSRRATVRSVTRHPWIETSGAEADAYPESGPGGPIAYLKCAEN</sequence>
<dbReference type="PANTHER" id="PTHR44167">
    <property type="entry name" value="OVARIAN-SPECIFIC SERINE/THREONINE-PROTEIN KINASE LOK-RELATED"/>
    <property type="match status" value="1"/>
</dbReference>
<comment type="caution">
    <text evidence="2">The sequence shown here is derived from an EMBL/GenBank/DDBJ whole genome shotgun (WGS) entry which is preliminary data.</text>
</comment>
<feature type="domain" description="Protein kinase" evidence="1">
    <location>
        <begin position="1"/>
        <end position="293"/>
    </location>
</feature>
<dbReference type="InterPro" id="IPR011009">
    <property type="entry name" value="Kinase-like_dom_sf"/>
</dbReference>
<dbReference type="InterPro" id="IPR000719">
    <property type="entry name" value="Prot_kinase_dom"/>
</dbReference>
<dbReference type="Gene3D" id="1.10.510.10">
    <property type="entry name" value="Transferase(Phosphotransferase) domain 1"/>
    <property type="match status" value="1"/>
</dbReference>
<organism evidence="2 3">
    <name type="scientific">Cyclostephanos tholiformis</name>
    <dbReference type="NCBI Taxonomy" id="382380"/>
    <lineage>
        <taxon>Eukaryota</taxon>
        <taxon>Sar</taxon>
        <taxon>Stramenopiles</taxon>
        <taxon>Ochrophyta</taxon>
        <taxon>Bacillariophyta</taxon>
        <taxon>Coscinodiscophyceae</taxon>
        <taxon>Thalassiosirophycidae</taxon>
        <taxon>Stephanodiscales</taxon>
        <taxon>Stephanodiscaceae</taxon>
        <taxon>Cyclostephanos</taxon>
    </lineage>
</organism>
<keyword evidence="3" id="KW-1185">Reference proteome</keyword>
<dbReference type="Proteomes" id="UP001530377">
    <property type="component" value="Unassembled WGS sequence"/>
</dbReference>
<dbReference type="PROSITE" id="PS50011">
    <property type="entry name" value="PROTEIN_KINASE_DOM"/>
    <property type="match status" value="1"/>
</dbReference>
<dbReference type="EMBL" id="JALLPB020000778">
    <property type="protein sequence ID" value="KAL3806577.1"/>
    <property type="molecule type" value="Genomic_DNA"/>
</dbReference>
<reference evidence="2 3" key="1">
    <citation type="submission" date="2024-10" db="EMBL/GenBank/DDBJ databases">
        <title>Updated reference genomes for cyclostephanoid diatoms.</title>
        <authorList>
            <person name="Roberts W.R."/>
            <person name="Alverson A.J."/>
        </authorList>
    </citation>
    <scope>NUCLEOTIDE SEQUENCE [LARGE SCALE GENOMIC DNA]</scope>
    <source>
        <strain evidence="2 3">AJA228-03</strain>
    </source>
</reference>
<accession>A0ABD3R1L2</accession>
<protein>
    <recommendedName>
        <fullName evidence="1">Protein kinase domain-containing protein</fullName>
    </recommendedName>
</protein>
<gene>
    <name evidence="2" type="ORF">ACHAXA_000283</name>
</gene>
<evidence type="ECO:0000313" key="2">
    <source>
        <dbReference type="EMBL" id="KAL3806577.1"/>
    </source>
</evidence>
<name>A0ABD3R1L2_9STRA</name>